<organism evidence="1 2">
    <name type="scientific">Candidatus Cerribacteria bacterium 'Amazon FNV 2010 28 9'</name>
    <dbReference type="NCBI Taxonomy" id="2081795"/>
    <lineage>
        <taxon>Bacteria</taxon>
        <taxon>Candidatus Cerribacteria</taxon>
    </lineage>
</organism>
<evidence type="ECO:0008006" key="3">
    <source>
        <dbReference type="Google" id="ProtNLM"/>
    </source>
</evidence>
<dbReference type="Proteomes" id="UP000246104">
    <property type="component" value="Unassembled WGS sequence"/>
</dbReference>
<dbReference type="EMBL" id="PSRQ01000022">
    <property type="protein sequence ID" value="PWU23832.1"/>
    <property type="molecule type" value="Genomic_DNA"/>
</dbReference>
<comment type="caution">
    <text evidence="1">The sequence shown here is derived from an EMBL/GenBank/DDBJ whole genome shotgun (WGS) entry which is preliminary data.</text>
</comment>
<protein>
    <recommendedName>
        <fullName evidence="3">DUF5678 domain-containing protein</fullName>
    </recommendedName>
</protein>
<proteinExistence type="predicted"/>
<gene>
    <name evidence="1" type="ORF">C5B42_01565</name>
</gene>
<dbReference type="AlphaFoldDB" id="A0A317JQH0"/>
<accession>A0A317JQH0</accession>
<sequence>MAVTKQRLLEVQKIMGLLESIIDEKLLRGWKKIGDSVSIFSDTDHFQAIWLDGDDVMEALRERYPGWDIEVKYLEGKTELIFS</sequence>
<evidence type="ECO:0000313" key="2">
    <source>
        <dbReference type="Proteomes" id="UP000246104"/>
    </source>
</evidence>
<name>A0A317JQH0_9BACT</name>
<evidence type="ECO:0000313" key="1">
    <source>
        <dbReference type="EMBL" id="PWU23832.1"/>
    </source>
</evidence>
<reference evidence="1 2" key="1">
    <citation type="submission" date="2018-02" db="EMBL/GenBank/DDBJ databases">
        <title>Genomic Reconstructions from Amazon Rainforest and Pasture Soil Reveal Novel Insights into the Physiology of Candidate Phyla in Tropical Sites.</title>
        <authorList>
            <person name="Kroeger M.E."/>
            <person name="Delmont T."/>
            <person name="Eren A.M."/>
            <person name="Guo J."/>
            <person name="Meyer K.M."/>
            <person name="Khan K."/>
            <person name="Rodrigues J.L.M."/>
            <person name="Bohannan B.J.M."/>
            <person name="Tringe S."/>
            <person name="Borges C.D."/>
            <person name="Tiedje J."/>
            <person name="Tsai S.M."/>
            <person name="Nusslein K."/>
        </authorList>
    </citation>
    <scope>NUCLEOTIDE SEQUENCE [LARGE SCALE GENOMIC DNA]</scope>
    <source>
        <strain evidence="1">Amazon FNV 2010 28 9</strain>
    </source>
</reference>